<protein>
    <recommendedName>
        <fullName evidence="3">Alpha/beta hydrolase</fullName>
    </recommendedName>
</protein>
<sequence length="183" mass="19875">MKIAEADILIVPGLGGASADHWQTNWVKKMPTAQLVEQENWTNPDPEKWADKLHHAIMMCTRPVVLVGHSLGVHTISRTAQKLTDTKVAGAFLVAPLDIENNKNVSKKSQKFAPIVQDPLPFPSLMIGSSNDPFCDVEAAAQMAAAWGANFNNAGEIGHVNPKAGFGPWPEGLMAFANLMRRI</sequence>
<proteinExistence type="predicted"/>
<name>A0A2R4MDT9_9HYPH</name>
<evidence type="ECO:0000313" key="1">
    <source>
        <dbReference type="EMBL" id="AVX04133.1"/>
    </source>
</evidence>
<reference evidence="1 2" key="1">
    <citation type="submission" date="2017-05" db="EMBL/GenBank/DDBJ databases">
        <title>Genome Analysis of Maritalea myrionectae HL2708#5.</title>
        <authorList>
            <consortium name="Cotde Inc.-PKNU"/>
            <person name="Jang D."/>
            <person name="Oh H.-M."/>
        </authorList>
    </citation>
    <scope>NUCLEOTIDE SEQUENCE [LARGE SCALE GENOMIC DNA]</scope>
    <source>
        <strain evidence="1 2">HL2708#5</strain>
    </source>
</reference>
<keyword evidence="2" id="KW-1185">Reference proteome</keyword>
<dbReference type="EMBL" id="CP021330">
    <property type="protein sequence ID" value="AVX04133.1"/>
    <property type="molecule type" value="Genomic_DNA"/>
</dbReference>
<gene>
    <name evidence="1" type="ORF">MXMO3_01603</name>
</gene>
<dbReference type="AlphaFoldDB" id="A0A2R4MDT9"/>
<dbReference type="Pfam" id="PF06821">
    <property type="entry name" value="Ser_hydrolase"/>
    <property type="match status" value="1"/>
</dbReference>
<dbReference type="RefSeq" id="WP_027834296.1">
    <property type="nucleotide sequence ID" value="NZ_CP021330.1"/>
</dbReference>
<dbReference type="InterPro" id="IPR010662">
    <property type="entry name" value="RBBP9/YdeN"/>
</dbReference>
<dbReference type="InterPro" id="IPR029058">
    <property type="entry name" value="AB_hydrolase_fold"/>
</dbReference>
<dbReference type="KEGG" id="mmyr:MXMO3_01603"/>
<evidence type="ECO:0008006" key="3">
    <source>
        <dbReference type="Google" id="ProtNLM"/>
    </source>
</evidence>
<organism evidence="1 2">
    <name type="scientific">Maritalea myrionectae</name>
    <dbReference type="NCBI Taxonomy" id="454601"/>
    <lineage>
        <taxon>Bacteria</taxon>
        <taxon>Pseudomonadati</taxon>
        <taxon>Pseudomonadota</taxon>
        <taxon>Alphaproteobacteria</taxon>
        <taxon>Hyphomicrobiales</taxon>
        <taxon>Devosiaceae</taxon>
        <taxon>Maritalea</taxon>
    </lineage>
</organism>
<dbReference type="Proteomes" id="UP000258927">
    <property type="component" value="Chromosome"/>
</dbReference>
<dbReference type="STRING" id="1122213.GCA_000423365_01187"/>
<dbReference type="GO" id="GO:0016787">
    <property type="term" value="F:hydrolase activity"/>
    <property type="evidence" value="ECO:0007669"/>
    <property type="project" value="InterPro"/>
</dbReference>
<dbReference type="SUPFAM" id="SSF53474">
    <property type="entry name" value="alpha/beta-Hydrolases"/>
    <property type="match status" value="1"/>
</dbReference>
<accession>A0A2R4MDT9</accession>
<evidence type="ECO:0000313" key="2">
    <source>
        <dbReference type="Proteomes" id="UP000258927"/>
    </source>
</evidence>
<dbReference type="Gene3D" id="3.40.50.1820">
    <property type="entry name" value="alpha/beta hydrolase"/>
    <property type="match status" value="1"/>
</dbReference>